<dbReference type="GO" id="GO:0005524">
    <property type="term" value="F:ATP binding"/>
    <property type="evidence" value="ECO:0007669"/>
    <property type="project" value="UniProtKB-KW"/>
</dbReference>
<evidence type="ECO:0000256" key="6">
    <source>
        <dbReference type="ARBA" id="ARBA00022763"/>
    </source>
</evidence>
<dbReference type="InterPro" id="IPR032284">
    <property type="entry name" value="RecQ_Zn-bd"/>
</dbReference>
<comment type="cofactor">
    <cofactor evidence="1">
        <name>Mg(2+)</name>
        <dbReference type="ChEBI" id="CHEBI:18420"/>
    </cofactor>
</comment>
<dbReference type="Pfam" id="PF09382">
    <property type="entry name" value="RQC"/>
    <property type="match status" value="1"/>
</dbReference>
<evidence type="ECO:0000256" key="15">
    <source>
        <dbReference type="ARBA" id="ARBA00034617"/>
    </source>
</evidence>
<dbReference type="GO" id="GO:0005737">
    <property type="term" value="C:cytoplasm"/>
    <property type="evidence" value="ECO:0007669"/>
    <property type="project" value="TreeGrafter"/>
</dbReference>
<dbReference type="Pfam" id="PF16124">
    <property type="entry name" value="RecQ_Zn_bind"/>
    <property type="match status" value="1"/>
</dbReference>
<dbReference type="Proteomes" id="UP000198611">
    <property type="component" value="Unassembled WGS sequence"/>
</dbReference>
<dbReference type="EC" id="5.6.2.4" evidence="16"/>
<dbReference type="NCBIfam" id="TIGR01389">
    <property type="entry name" value="recQ"/>
    <property type="match status" value="1"/>
</dbReference>
<evidence type="ECO:0000256" key="4">
    <source>
        <dbReference type="ARBA" id="ARBA00022723"/>
    </source>
</evidence>
<dbReference type="InterPro" id="IPR018982">
    <property type="entry name" value="RQC_domain"/>
</dbReference>
<organism evidence="20 21">
    <name type="scientific">Thiohalospira halophila DSM 15071</name>
    <dbReference type="NCBI Taxonomy" id="1123397"/>
    <lineage>
        <taxon>Bacteria</taxon>
        <taxon>Pseudomonadati</taxon>
        <taxon>Pseudomonadota</taxon>
        <taxon>Gammaproteobacteria</taxon>
        <taxon>Thiohalospirales</taxon>
        <taxon>Thiohalospiraceae</taxon>
        <taxon>Thiohalospira</taxon>
    </lineage>
</organism>
<evidence type="ECO:0000259" key="19">
    <source>
        <dbReference type="PROSITE" id="PS51194"/>
    </source>
</evidence>
<dbReference type="SUPFAM" id="SSF52540">
    <property type="entry name" value="P-loop containing nucleoside triphosphate hydrolases"/>
    <property type="match status" value="2"/>
</dbReference>
<dbReference type="PROSITE" id="PS51194">
    <property type="entry name" value="HELICASE_CTER"/>
    <property type="match status" value="1"/>
</dbReference>
<dbReference type="GO" id="GO:0003677">
    <property type="term" value="F:DNA binding"/>
    <property type="evidence" value="ECO:0007669"/>
    <property type="project" value="UniProtKB-KW"/>
</dbReference>
<dbReference type="InterPro" id="IPR006293">
    <property type="entry name" value="DNA_helicase_ATP-dep_RecQ_bac"/>
</dbReference>
<dbReference type="FunFam" id="1.10.10.10:FF:000175">
    <property type="entry name" value="ATP-dependent DNA helicase RecQ"/>
    <property type="match status" value="1"/>
</dbReference>
<dbReference type="InterPro" id="IPR002121">
    <property type="entry name" value="HRDC_dom"/>
</dbReference>
<evidence type="ECO:0000313" key="20">
    <source>
        <dbReference type="EMBL" id="SFD86625.1"/>
    </source>
</evidence>
<feature type="domain" description="Helicase ATP-binding" evidence="18">
    <location>
        <begin position="30"/>
        <end position="198"/>
    </location>
</feature>
<dbReference type="GO" id="GO:0030894">
    <property type="term" value="C:replisome"/>
    <property type="evidence" value="ECO:0007669"/>
    <property type="project" value="TreeGrafter"/>
</dbReference>
<keyword evidence="21" id="KW-1185">Reference proteome</keyword>
<dbReference type="SMART" id="SM00490">
    <property type="entry name" value="HELICc"/>
    <property type="match status" value="1"/>
</dbReference>
<dbReference type="Gene3D" id="1.10.10.10">
    <property type="entry name" value="Winged helix-like DNA-binding domain superfamily/Winged helix DNA-binding domain"/>
    <property type="match status" value="1"/>
</dbReference>
<dbReference type="InterPro" id="IPR036388">
    <property type="entry name" value="WH-like_DNA-bd_sf"/>
</dbReference>
<dbReference type="FunFam" id="3.40.50.300:FF:000156">
    <property type="entry name" value="ATP-dependent DNA helicase recQ"/>
    <property type="match status" value="1"/>
</dbReference>
<evidence type="ECO:0000256" key="7">
    <source>
        <dbReference type="ARBA" id="ARBA00022801"/>
    </source>
</evidence>
<evidence type="ECO:0000256" key="1">
    <source>
        <dbReference type="ARBA" id="ARBA00001946"/>
    </source>
</evidence>
<evidence type="ECO:0000256" key="12">
    <source>
        <dbReference type="ARBA" id="ARBA00023172"/>
    </source>
</evidence>
<keyword evidence="12" id="KW-0233">DNA recombination</keyword>
<dbReference type="GO" id="GO:0006260">
    <property type="term" value="P:DNA replication"/>
    <property type="evidence" value="ECO:0007669"/>
    <property type="project" value="InterPro"/>
</dbReference>
<dbReference type="InterPro" id="IPR004589">
    <property type="entry name" value="DNA_helicase_ATP-dep_RecQ"/>
</dbReference>
<keyword evidence="13" id="KW-0234">DNA repair</keyword>
<evidence type="ECO:0000256" key="10">
    <source>
        <dbReference type="ARBA" id="ARBA00022840"/>
    </source>
</evidence>
<dbReference type="PROSITE" id="PS51192">
    <property type="entry name" value="HELICASE_ATP_BIND_1"/>
    <property type="match status" value="1"/>
</dbReference>
<evidence type="ECO:0000256" key="16">
    <source>
        <dbReference type="NCBIfam" id="TIGR01389"/>
    </source>
</evidence>
<dbReference type="Pfam" id="PF00570">
    <property type="entry name" value="HRDC"/>
    <property type="match status" value="1"/>
</dbReference>
<keyword evidence="7" id="KW-0378">Hydrolase</keyword>
<dbReference type="GO" id="GO:0009432">
    <property type="term" value="P:SOS response"/>
    <property type="evidence" value="ECO:0007669"/>
    <property type="project" value="UniProtKB-UniRule"/>
</dbReference>
<evidence type="ECO:0000313" key="21">
    <source>
        <dbReference type="Proteomes" id="UP000198611"/>
    </source>
</evidence>
<dbReference type="PROSITE" id="PS50967">
    <property type="entry name" value="HRDC"/>
    <property type="match status" value="1"/>
</dbReference>
<feature type="domain" description="HRDC" evidence="17">
    <location>
        <begin position="530"/>
        <end position="606"/>
    </location>
</feature>
<keyword evidence="5" id="KW-0547">Nucleotide-binding</keyword>
<evidence type="ECO:0000259" key="17">
    <source>
        <dbReference type="PROSITE" id="PS50967"/>
    </source>
</evidence>
<dbReference type="Pfam" id="PF00271">
    <property type="entry name" value="Helicase_C"/>
    <property type="match status" value="1"/>
</dbReference>
<protein>
    <recommendedName>
        <fullName evidence="16">DNA helicase RecQ</fullName>
        <ecNumber evidence="16">5.6.2.4</ecNumber>
    </recommendedName>
</protein>
<dbReference type="Pfam" id="PF00270">
    <property type="entry name" value="DEAD"/>
    <property type="match status" value="1"/>
</dbReference>
<dbReference type="FunFam" id="3.40.50.300:FF:000296">
    <property type="entry name" value="ATP-dependent DNA helicase RecQ"/>
    <property type="match status" value="1"/>
</dbReference>
<dbReference type="EMBL" id="FOMJ01000010">
    <property type="protein sequence ID" value="SFD86625.1"/>
    <property type="molecule type" value="Genomic_DNA"/>
</dbReference>
<dbReference type="GO" id="GO:0043590">
    <property type="term" value="C:bacterial nucleoid"/>
    <property type="evidence" value="ECO:0007669"/>
    <property type="project" value="TreeGrafter"/>
</dbReference>
<dbReference type="InterPro" id="IPR001650">
    <property type="entry name" value="Helicase_C-like"/>
</dbReference>
<dbReference type="PANTHER" id="PTHR13710:SF105">
    <property type="entry name" value="ATP-DEPENDENT DNA HELICASE Q1"/>
    <property type="match status" value="1"/>
</dbReference>
<dbReference type="Gene3D" id="1.10.150.80">
    <property type="entry name" value="HRDC domain"/>
    <property type="match status" value="1"/>
</dbReference>
<evidence type="ECO:0000256" key="5">
    <source>
        <dbReference type="ARBA" id="ARBA00022741"/>
    </source>
</evidence>
<dbReference type="GO" id="GO:0046872">
    <property type="term" value="F:metal ion binding"/>
    <property type="evidence" value="ECO:0007669"/>
    <property type="project" value="UniProtKB-KW"/>
</dbReference>
<dbReference type="NCBIfam" id="TIGR00614">
    <property type="entry name" value="recQ_fam"/>
    <property type="match status" value="1"/>
</dbReference>
<dbReference type="InterPro" id="IPR011545">
    <property type="entry name" value="DEAD/DEAH_box_helicase_dom"/>
</dbReference>
<keyword evidence="4" id="KW-0479">Metal-binding</keyword>
<evidence type="ECO:0000256" key="2">
    <source>
        <dbReference type="ARBA" id="ARBA00001947"/>
    </source>
</evidence>
<keyword evidence="11" id="KW-0238">DNA-binding</keyword>
<gene>
    <name evidence="20" type="ORF">SAMN05660831_02496</name>
</gene>
<dbReference type="InterPro" id="IPR010997">
    <property type="entry name" value="HRDC-like_sf"/>
</dbReference>
<dbReference type="OrthoDB" id="9760034at2"/>
<keyword evidence="8 20" id="KW-0347">Helicase</keyword>
<sequence length="606" mass="67115">MSRPSHGDPHRILREVFGFDAFRPLQGEVVEAVTAGRDALVVLPTGGGKSLCYQVPALARTGTAIVVSPLIALMGDQVAALEQAGVRAAALNSTLEPETARAVEQGLMAGEYDLVYVAPERLLTERFLALLRRVHVALFAIDEAHCVSQWGHDFRPDYAGLGTLAERFPDVPRMALTATADEPTRAEIIQRLALHDGETFIGGFDRPNIRYHLTQGGDGRQRLLDFIRRRHDGEAGIVYCLSRRKVEETAAWLAERGLTALPYHAGLSQTERAMNQRRFIHEEGVVVVATIAFGMGIDKPDVRFVAHLNLPRSIEAYYQETGRAGRDGEAADAWLHFGLQDVITLRRMVDESGADSARKQVERHKLEAMLGLAEITACRRQALLRYFGDDLAEPCGNCDNCLEPPATWDATEASRKALSCVWRTGQRFGVSHLSEVLRGRADDRIRRLGHDRVSTFGIGTELGANQWKAVYRQLIARGMLAVDAEGHGGLRLTETARPVLRGEEVVHLRREEGNRSRSGARGDSTVAFETPEDEALWQALRRRRRELAEEQEIPPYVIFPDRTLAEMVRRRPAGPADFAALPGVGEHKLTLWADEFLAVIADEEGG</sequence>
<dbReference type="SMART" id="SM00341">
    <property type="entry name" value="HRDC"/>
    <property type="match status" value="1"/>
</dbReference>
<reference evidence="20 21" key="1">
    <citation type="submission" date="2016-10" db="EMBL/GenBank/DDBJ databases">
        <authorList>
            <person name="de Groot N.N."/>
        </authorList>
    </citation>
    <scope>NUCLEOTIDE SEQUENCE [LARGE SCALE GENOMIC DNA]</scope>
    <source>
        <strain evidence="20 21">HL3</strain>
    </source>
</reference>
<evidence type="ECO:0000256" key="8">
    <source>
        <dbReference type="ARBA" id="ARBA00022806"/>
    </source>
</evidence>
<dbReference type="Gene3D" id="3.40.50.300">
    <property type="entry name" value="P-loop containing nucleotide triphosphate hydrolases"/>
    <property type="match status" value="2"/>
</dbReference>
<proteinExistence type="inferred from homology"/>
<comment type="cofactor">
    <cofactor evidence="2">
        <name>Zn(2+)</name>
        <dbReference type="ChEBI" id="CHEBI:29105"/>
    </cofactor>
</comment>
<dbReference type="PANTHER" id="PTHR13710">
    <property type="entry name" value="DNA HELICASE RECQ FAMILY MEMBER"/>
    <property type="match status" value="1"/>
</dbReference>
<comment type="similarity">
    <text evidence="3">Belongs to the helicase family. RecQ subfamily.</text>
</comment>
<dbReference type="STRING" id="1123397.SAMN05660831_02496"/>
<dbReference type="GO" id="GO:0043138">
    <property type="term" value="F:3'-5' DNA helicase activity"/>
    <property type="evidence" value="ECO:0007669"/>
    <property type="project" value="UniProtKB-EC"/>
</dbReference>
<dbReference type="GO" id="GO:0006310">
    <property type="term" value="P:DNA recombination"/>
    <property type="evidence" value="ECO:0007669"/>
    <property type="project" value="UniProtKB-UniRule"/>
</dbReference>
<feature type="domain" description="Helicase C-terminal" evidence="19">
    <location>
        <begin position="219"/>
        <end position="369"/>
    </location>
</feature>
<keyword evidence="14" id="KW-0413">Isomerase</keyword>
<dbReference type="GO" id="GO:0009378">
    <property type="term" value="F:four-way junction helicase activity"/>
    <property type="evidence" value="ECO:0007669"/>
    <property type="project" value="TreeGrafter"/>
</dbReference>
<dbReference type="CDD" id="cd17920">
    <property type="entry name" value="DEXHc_RecQ"/>
    <property type="match status" value="1"/>
</dbReference>
<dbReference type="SMART" id="SM00487">
    <property type="entry name" value="DEXDc"/>
    <property type="match status" value="1"/>
</dbReference>
<evidence type="ECO:0000259" key="18">
    <source>
        <dbReference type="PROSITE" id="PS51192"/>
    </source>
</evidence>
<dbReference type="InterPro" id="IPR014001">
    <property type="entry name" value="Helicase_ATP-bd"/>
</dbReference>
<dbReference type="AlphaFoldDB" id="A0A1I1VUW1"/>
<comment type="catalytic activity">
    <reaction evidence="15">
        <text>Couples ATP hydrolysis with the unwinding of duplex DNA by translocating in the 3'-5' direction.</text>
        <dbReference type="EC" id="5.6.2.4"/>
    </reaction>
</comment>
<dbReference type="InterPro" id="IPR027417">
    <property type="entry name" value="P-loop_NTPase"/>
</dbReference>
<dbReference type="SMART" id="SM00956">
    <property type="entry name" value="RQC"/>
    <property type="match status" value="1"/>
</dbReference>
<dbReference type="SUPFAM" id="SSF47819">
    <property type="entry name" value="HRDC-like"/>
    <property type="match status" value="1"/>
</dbReference>
<evidence type="ECO:0000256" key="13">
    <source>
        <dbReference type="ARBA" id="ARBA00023204"/>
    </source>
</evidence>
<evidence type="ECO:0000256" key="14">
    <source>
        <dbReference type="ARBA" id="ARBA00023235"/>
    </source>
</evidence>
<dbReference type="RefSeq" id="WP_093429105.1">
    <property type="nucleotide sequence ID" value="NZ_FOMJ01000010.1"/>
</dbReference>
<evidence type="ECO:0000256" key="9">
    <source>
        <dbReference type="ARBA" id="ARBA00022833"/>
    </source>
</evidence>
<dbReference type="InterPro" id="IPR044876">
    <property type="entry name" value="HRDC_dom_sf"/>
</dbReference>
<keyword evidence="9" id="KW-0862">Zinc</keyword>
<keyword evidence="6" id="KW-0227">DNA damage</keyword>
<dbReference type="GO" id="GO:0016787">
    <property type="term" value="F:hydrolase activity"/>
    <property type="evidence" value="ECO:0007669"/>
    <property type="project" value="UniProtKB-KW"/>
</dbReference>
<keyword evidence="10" id="KW-0067">ATP-binding</keyword>
<dbReference type="CDD" id="cd18794">
    <property type="entry name" value="SF2_C_RecQ"/>
    <property type="match status" value="1"/>
</dbReference>
<dbReference type="GO" id="GO:0006281">
    <property type="term" value="P:DNA repair"/>
    <property type="evidence" value="ECO:0007669"/>
    <property type="project" value="UniProtKB-KW"/>
</dbReference>
<name>A0A1I1VUW1_9GAMM</name>
<evidence type="ECO:0000256" key="11">
    <source>
        <dbReference type="ARBA" id="ARBA00023125"/>
    </source>
</evidence>
<evidence type="ECO:0000256" key="3">
    <source>
        <dbReference type="ARBA" id="ARBA00005446"/>
    </source>
</evidence>
<accession>A0A1I1VUW1</accession>